<dbReference type="SUPFAM" id="SSF51905">
    <property type="entry name" value="FAD/NAD(P)-binding domain"/>
    <property type="match status" value="1"/>
</dbReference>
<dbReference type="InterPro" id="IPR002937">
    <property type="entry name" value="Amino_oxidase"/>
</dbReference>
<feature type="domain" description="Amine oxidase" evidence="1">
    <location>
        <begin position="5"/>
        <end position="441"/>
    </location>
</feature>
<dbReference type="PANTHER" id="PTHR10742:SF398">
    <property type="entry name" value="AMINE OXIDASE DOMAIN-CONTAINING PROTEIN-RELATED"/>
    <property type="match status" value="1"/>
</dbReference>
<evidence type="ECO:0000313" key="2">
    <source>
        <dbReference type="EMBL" id="JAT13700.1"/>
    </source>
</evidence>
<dbReference type="Gene3D" id="3.50.50.60">
    <property type="entry name" value="FAD/NAD(P)-binding domain"/>
    <property type="match status" value="1"/>
</dbReference>
<dbReference type="Pfam" id="PF01593">
    <property type="entry name" value="Amino_oxidase"/>
    <property type="match status" value="1"/>
</dbReference>
<accession>A0A1B6KQI9</accession>
<dbReference type="InterPro" id="IPR036188">
    <property type="entry name" value="FAD/NAD-bd_sf"/>
</dbReference>
<name>A0A1B6KQI9_9HEMI</name>
<proteinExistence type="predicted"/>
<feature type="non-terminal residue" evidence="2">
    <location>
        <position position="1"/>
    </location>
</feature>
<gene>
    <name evidence="2" type="ORF">g.53961</name>
</gene>
<evidence type="ECO:0000259" key="1">
    <source>
        <dbReference type="Pfam" id="PF01593"/>
    </source>
</evidence>
<reference evidence="2" key="1">
    <citation type="submission" date="2015-11" db="EMBL/GenBank/DDBJ databases">
        <title>De novo transcriptome assembly of four potential Pierce s Disease insect vectors from Arizona vineyards.</title>
        <authorList>
            <person name="Tassone E.E."/>
        </authorList>
    </citation>
    <scope>NUCLEOTIDE SEQUENCE</scope>
</reference>
<dbReference type="GO" id="GO:0046592">
    <property type="term" value="F:polyamine oxidase activity"/>
    <property type="evidence" value="ECO:0007669"/>
    <property type="project" value="TreeGrafter"/>
</dbReference>
<dbReference type="Gene3D" id="3.90.660.10">
    <property type="match status" value="1"/>
</dbReference>
<dbReference type="SUPFAM" id="SSF54373">
    <property type="entry name" value="FAD-linked reductases, C-terminal domain"/>
    <property type="match status" value="1"/>
</dbReference>
<dbReference type="EMBL" id="GEBQ01026277">
    <property type="protein sequence ID" value="JAT13700.1"/>
    <property type="molecule type" value="Transcribed_RNA"/>
</dbReference>
<dbReference type="PANTHER" id="PTHR10742">
    <property type="entry name" value="FLAVIN MONOAMINE OXIDASE"/>
    <property type="match status" value="1"/>
</dbReference>
<protein>
    <recommendedName>
        <fullName evidence="1">Amine oxidase domain-containing protein</fullName>
    </recommendedName>
</protein>
<sequence length="451" mass="50060">ENNMTDIVVLEASSRIGGRIKTMELGNVSLDIGAEFVHGEEGNSVYELAAPHDLLVSYSPLLEAESILYVNTSGEVYDTVEVKGLIDQAYSLLNDDAIETFNSSVGEFFFPRFKELVQSEGVDLGLGEALELLVALEESVSYGADDLYHLGSGGYLEYETMEGDQSLKWRTGEYSSLLDLVSKRLTDPDDELPVRNKTLMGKQVVRIEVMDGEVEVTCADGSRYLADHVLVTLPLGVLKQQAAEMFHPPLPYEKVAAIETLGFGCVGKVFLKFPNRWWPSEINSIVPLFSEGELEEFQSNSTHGYWTSYTNGFFPVLEDKRMMCTWFVGEPCRSMEALTEDEIVEGLMELLEKLVGKVIVPRPEAVLRSQWASDPFTLGSFSYRTVANDAENITNTDLAQPIFDKNGKPVLLFAGEATHPLYWGTVHGALDSGRREANNILSYVNDSVLEI</sequence>
<dbReference type="AlphaFoldDB" id="A0A1B6KQI9"/>
<dbReference type="InterPro" id="IPR050281">
    <property type="entry name" value="Flavin_monoamine_oxidase"/>
</dbReference>
<organism evidence="2">
    <name type="scientific">Graphocephala atropunctata</name>
    <dbReference type="NCBI Taxonomy" id="36148"/>
    <lineage>
        <taxon>Eukaryota</taxon>
        <taxon>Metazoa</taxon>
        <taxon>Ecdysozoa</taxon>
        <taxon>Arthropoda</taxon>
        <taxon>Hexapoda</taxon>
        <taxon>Insecta</taxon>
        <taxon>Pterygota</taxon>
        <taxon>Neoptera</taxon>
        <taxon>Paraneoptera</taxon>
        <taxon>Hemiptera</taxon>
        <taxon>Auchenorrhyncha</taxon>
        <taxon>Membracoidea</taxon>
        <taxon>Cicadellidae</taxon>
        <taxon>Cicadellinae</taxon>
        <taxon>Cicadellini</taxon>
        <taxon>Graphocephala</taxon>
    </lineage>
</organism>